<evidence type="ECO:0000256" key="13">
    <source>
        <dbReference type="ARBA" id="ARBA00023121"/>
    </source>
</evidence>
<feature type="compositionally biased region" description="Acidic residues" evidence="15">
    <location>
        <begin position="585"/>
        <end position="597"/>
    </location>
</feature>
<evidence type="ECO:0000256" key="2">
    <source>
        <dbReference type="ARBA" id="ARBA00004477"/>
    </source>
</evidence>
<dbReference type="OrthoDB" id="1029639at2759"/>
<organism evidence="19 20">
    <name type="scientific">Desmophyllum pertusum</name>
    <dbReference type="NCBI Taxonomy" id="174260"/>
    <lineage>
        <taxon>Eukaryota</taxon>
        <taxon>Metazoa</taxon>
        <taxon>Cnidaria</taxon>
        <taxon>Anthozoa</taxon>
        <taxon>Hexacorallia</taxon>
        <taxon>Scleractinia</taxon>
        <taxon>Caryophylliina</taxon>
        <taxon>Caryophylliidae</taxon>
        <taxon>Desmophyllum</taxon>
    </lineage>
</organism>
<keyword evidence="20" id="KW-1185">Reference proteome</keyword>
<dbReference type="Pfam" id="PF17047">
    <property type="entry name" value="SMP_LBD"/>
    <property type="match status" value="1"/>
</dbReference>
<dbReference type="Gene3D" id="2.60.40.150">
    <property type="entry name" value="C2 domain"/>
    <property type="match status" value="3"/>
</dbReference>
<keyword evidence="11 16" id="KW-1133">Transmembrane helix</keyword>
<evidence type="ECO:0000256" key="6">
    <source>
        <dbReference type="ARBA" id="ARBA00022692"/>
    </source>
</evidence>
<protein>
    <submittedName>
        <fullName evidence="19">Extended synaptotagmin-3</fullName>
    </submittedName>
</protein>
<dbReference type="InterPro" id="IPR039010">
    <property type="entry name" value="Synaptotagmin_SMP"/>
</dbReference>
<keyword evidence="8" id="KW-0677">Repeat</keyword>
<keyword evidence="12" id="KW-0445">Lipid transport</keyword>
<dbReference type="CDD" id="cd04050">
    <property type="entry name" value="C2B_Synaptotagmin-like"/>
    <property type="match status" value="1"/>
</dbReference>
<reference evidence="19" key="1">
    <citation type="submission" date="2023-01" db="EMBL/GenBank/DDBJ databases">
        <title>Genome assembly of the deep-sea coral Lophelia pertusa.</title>
        <authorList>
            <person name="Herrera S."/>
            <person name="Cordes E."/>
        </authorList>
    </citation>
    <scope>NUCLEOTIDE SEQUENCE</scope>
    <source>
        <strain evidence="19">USNM1676648</strain>
        <tissue evidence="19">Polyp</tissue>
    </source>
</reference>
<dbReference type="Pfam" id="PF00168">
    <property type="entry name" value="C2"/>
    <property type="match status" value="3"/>
</dbReference>
<comment type="subcellular location">
    <subcellularLocation>
        <location evidence="1">Cell membrane</location>
        <topology evidence="1">Peripheral membrane protein</topology>
    </subcellularLocation>
    <subcellularLocation>
        <location evidence="2">Endoplasmic reticulum membrane</location>
        <topology evidence="2">Multi-pass membrane protein</topology>
    </subcellularLocation>
</comment>
<dbReference type="PRINTS" id="PR00360">
    <property type="entry name" value="C2DOMAIN"/>
</dbReference>
<keyword evidence="10" id="KW-0106">Calcium</keyword>
<proteinExistence type="inferred from homology"/>
<evidence type="ECO:0000256" key="8">
    <source>
        <dbReference type="ARBA" id="ARBA00022737"/>
    </source>
</evidence>
<feature type="transmembrane region" description="Helical" evidence="16">
    <location>
        <begin position="233"/>
        <end position="253"/>
    </location>
</feature>
<dbReference type="InterPro" id="IPR035892">
    <property type="entry name" value="C2_domain_sf"/>
</dbReference>
<evidence type="ECO:0000313" key="19">
    <source>
        <dbReference type="EMBL" id="KAJ7391754.1"/>
    </source>
</evidence>
<dbReference type="GO" id="GO:0005509">
    <property type="term" value="F:calcium ion binding"/>
    <property type="evidence" value="ECO:0007669"/>
    <property type="project" value="TreeGrafter"/>
</dbReference>
<dbReference type="AlphaFoldDB" id="A0A9X0DB98"/>
<feature type="transmembrane region" description="Helical" evidence="16">
    <location>
        <begin position="58"/>
        <end position="83"/>
    </location>
</feature>
<dbReference type="PROSITE" id="PS50004">
    <property type="entry name" value="C2"/>
    <property type="match status" value="3"/>
</dbReference>
<evidence type="ECO:0000256" key="14">
    <source>
        <dbReference type="ARBA" id="ARBA00023136"/>
    </source>
</evidence>
<keyword evidence="5" id="KW-1003">Cell membrane</keyword>
<dbReference type="GO" id="GO:0008429">
    <property type="term" value="F:phosphatidylethanolamine binding"/>
    <property type="evidence" value="ECO:0007669"/>
    <property type="project" value="TreeGrafter"/>
</dbReference>
<feature type="domain" description="C2" evidence="17">
    <location>
        <begin position="292"/>
        <end position="418"/>
    </location>
</feature>
<dbReference type="InterPro" id="IPR037733">
    <property type="entry name" value="Ext_Synaptotagmin_C2A"/>
</dbReference>
<keyword evidence="14 16" id="KW-0472">Membrane</keyword>
<dbReference type="FunFam" id="2.60.40.150:FF:000106">
    <property type="entry name" value="extended synaptotagmin-1 isoform X1"/>
    <property type="match status" value="1"/>
</dbReference>
<dbReference type="InterPro" id="IPR031468">
    <property type="entry name" value="SMP_LBD"/>
</dbReference>
<dbReference type="GO" id="GO:0035091">
    <property type="term" value="F:phosphatidylinositol binding"/>
    <property type="evidence" value="ECO:0007669"/>
    <property type="project" value="TreeGrafter"/>
</dbReference>
<dbReference type="CDD" id="cd21670">
    <property type="entry name" value="SMP_ESyt"/>
    <property type="match status" value="1"/>
</dbReference>
<feature type="region of interest" description="Disordered" evidence="15">
    <location>
        <begin position="1"/>
        <end position="33"/>
    </location>
</feature>
<dbReference type="InterPro" id="IPR000008">
    <property type="entry name" value="C2_dom"/>
</dbReference>
<feature type="domain" description="SMP-LTD" evidence="18">
    <location>
        <begin position="123"/>
        <end position="301"/>
    </location>
</feature>
<dbReference type="Proteomes" id="UP001163046">
    <property type="component" value="Unassembled WGS sequence"/>
</dbReference>
<name>A0A9X0DB98_9CNID</name>
<feature type="compositionally biased region" description="Basic and acidic residues" evidence="15">
    <location>
        <begin position="8"/>
        <end position="22"/>
    </location>
</feature>
<evidence type="ECO:0000256" key="15">
    <source>
        <dbReference type="SAM" id="MobiDB-lite"/>
    </source>
</evidence>
<evidence type="ECO:0000256" key="10">
    <source>
        <dbReference type="ARBA" id="ARBA00022837"/>
    </source>
</evidence>
<comment type="caution">
    <text evidence="19">The sequence shown here is derived from an EMBL/GenBank/DDBJ whole genome shotgun (WGS) entry which is preliminary data.</text>
</comment>
<keyword evidence="6 16" id="KW-0812">Transmembrane</keyword>
<dbReference type="EMBL" id="MU825404">
    <property type="protein sequence ID" value="KAJ7391754.1"/>
    <property type="molecule type" value="Genomic_DNA"/>
</dbReference>
<dbReference type="GO" id="GO:0061817">
    <property type="term" value="P:endoplasmic reticulum-plasma membrane tethering"/>
    <property type="evidence" value="ECO:0007669"/>
    <property type="project" value="InterPro"/>
</dbReference>
<dbReference type="GO" id="GO:0005544">
    <property type="term" value="F:calcium-dependent phospholipid binding"/>
    <property type="evidence" value="ECO:0007669"/>
    <property type="project" value="TreeGrafter"/>
</dbReference>
<comment type="similarity">
    <text evidence="3">Belongs to the extended synaptotagmin family.</text>
</comment>
<evidence type="ECO:0000256" key="16">
    <source>
        <dbReference type="SAM" id="Phobius"/>
    </source>
</evidence>
<feature type="domain" description="C2" evidence="17">
    <location>
        <begin position="440"/>
        <end position="559"/>
    </location>
</feature>
<keyword evidence="13" id="KW-0446">Lipid-binding</keyword>
<evidence type="ECO:0000259" key="17">
    <source>
        <dbReference type="PROSITE" id="PS50004"/>
    </source>
</evidence>
<dbReference type="GO" id="GO:0005886">
    <property type="term" value="C:plasma membrane"/>
    <property type="evidence" value="ECO:0007669"/>
    <property type="project" value="UniProtKB-SubCell"/>
</dbReference>
<dbReference type="PANTHER" id="PTHR45761">
    <property type="entry name" value="EXTENDED SYNAPTOTAGMIN-LIKE PROTEIN 2, ISOFORM C"/>
    <property type="match status" value="1"/>
</dbReference>
<evidence type="ECO:0000259" key="18">
    <source>
        <dbReference type="PROSITE" id="PS51847"/>
    </source>
</evidence>
<feature type="domain" description="C2" evidence="17">
    <location>
        <begin position="633"/>
        <end position="742"/>
    </location>
</feature>
<dbReference type="FunFam" id="2.60.40.150:FF:000155">
    <property type="entry name" value="extended synaptotagmin-2 isoform X1"/>
    <property type="match status" value="1"/>
</dbReference>
<dbReference type="GO" id="GO:0005789">
    <property type="term" value="C:endoplasmic reticulum membrane"/>
    <property type="evidence" value="ECO:0007669"/>
    <property type="project" value="UniProtKB-SubCell"/>
</dbReference>
<evidence type="ECO:0000256" key="3">
    <source>
        <dbReference type="ARBA" id="ARBA00005867"/>
    </source>
</evidence>
<dbReference type="InterPro" id="IPR051634">
    <property type="entry name" value="Extended_Synaptotagmin"/>
</dbReference>
<dbReference type="PANTHER" id="PTHR45761:SF1">
    <property type="entry name" value="EXTENDED SYNAPTOTAGMIN-LIKE PROTEIN 2, ISOFORM C"/>
    <property type="match status" value="1"/>
</dbReference>
<dbReference type="GO" id="GO:0006869">
    <property type="term" value="P:lipid transport"/>
    <property type="evidence" value="ECO:0007669"/>
    <property type="project" value="UniProtKB-KW"/>
</dbReference>
<dbReference type="InterPro" id="IPR037749">
    <property type="entry name" value="Ext_Synaptotagmin_C2B"/>
</dbReference>
<evidence type="ECO:0000256" key="4">
    <source>
        <dbReference type="ARBA" id="ARBA00022448"/>
    </source>
</evidence>
<accession>A0A9X0DB98</accession>
<evidence type="ECO:0000256" key="12">
    <source>
        <dbReference type="ARBA" id="ARBA00023055"/>
    </source>
</evidence>
<sequence>MAAPTAEQKPDNAAEKQVKPGEEAAAPSQNEPKKATRKTELAILNFVIKYLKLVGGALLIWFMGWLGLSYVWLICGFFVYVLWRMNQEQRKTRRDAFKEAAESEHEAIEARMEDLPSWVFFPDVERAEWLNKMLVQLWPYINDMVVKILRETVEPEIQKNVPGFLSSIHFGEISLGQVPPRIGGIKTYTHNVDRNEIIMDVDLIYAGDADFELSVKGITVGIEDLQIRGSMRVILRPLIPAAPLVGGVSVFFLNRPDIDFDLTNLANILDIPGLSGILRGVIDDVVAGFIVLPNRITVPLTNVDPYELKYPMPDGVLRIEVLEAKDLVKKDIGVFKKGSSDPYVILRVGAKTFRTQTKDSTLNPVWNEVFEAFVDNSHGQKIKIRIFDEDKASDDESLGSVEADIGTIVQQGNVDLWLPLENVESGQINLRCTWFTLTPKPEDVSPAEQAVQGEEMLATAALFVKLDSAKNLPVTNAARGTTSAFCKLTVGNVTLQSKTIQDSNSPVWEEPFRFLIHDPKYQELDIEIIDSGKEKNIGKLEFPLAQLLKSENMTIDQPFPLKESGHNSSLTCKIILKALFTRDDDTSDEEEDDDTESPDMIAADELQSGGASKQSEESAVRRRKAAPKVQRTVSGDIRLTTRYNKQGSKFEVIVNQARNLLACDSDGLSDPYVRAYLLPDKSRGGRRRTDVQKNTLEPVFDETFDWSKTSLGQVLLDLGKLDLSQPTTEWYMLRDEKKEDDD</sequence>
<evidence type="ECO:0000256" key="7">
    <source>
        <dbReference type="ARBA" id="ARBA00022723"/>
    </source>
</evidence>
<evidence type="ECO:0000256" key="5">
    <source>
        <dbReference type="ARBA" id="ARBA00022475"/>
    </source>
</evidence>
<dbReference type="PROSITE" id="PS51847">
    <property type="entry name" value="SMP"/>
    <property type="match status" value="1"/>
</dbReference>
<evidence type="ECO:0000313" key="20">
    <source>
        <dbReference type="Proteomes" id="UP001163046"/>
    </source>
</evidence>
<evidence type="ECO:0000256" key="11">
    <source>
        <dbReference type="ARBA" id="ARBA00022989"/>
    </source>
</evidence>
<dbReference type="GO" id="GO:0031210">
    <property type="term" value="F:phosphatidylcholine binding"/>
    <property type="evidence" value="ECO:0007669"/>
    <property type="project" value="TreeGrafter"/>
</dbReference>
<keyword evidence="7" id="KW-0479">Metal-binding</keyword>
<gene>
    <name evidence="19" type="primary">ESYT3_4</name>
    <name evidence="19" type="ORF">OS493_016041</name>
</gene>
<keyword evidence="4" id="KW-0813">Transport</keyword>
<dbReference type="SUPFAM" id="SSF49562">
    <property type="entry name" value="C2 domain (Calcium/lipid-binding domain, CaLB)"/>
    <property type="match status" value="3"/>
</dbReference>
<evidence type="ECO:0000256" key="1">
    <source>
        <dbReference type="ARBA" id="ARBA00004202"/>
    </source>
</evidence>
<feature type="region of interest" description="Disordered" evidence="15">
    <location>
        <begin position="583"/>
        <end position="631"/>
    </location>
</feature>
<dbReference type="SMART" id="SM00239">
    <property type="entry name" value="C2"/>
    <property type="match status" value="3"/>
</dbReference>
<evidence type="ECO:0000256" key="9">
    <source>
        <dbReference type="ARBA" id="ARBA00022824"/>
    </source>
</evidence>
<dbReference type="CDD" id="cd08391">
    <property type="entry name" value="C2A_C2C_Synaptotagmin_like"/>
    <property type="match status" value="1"/>
</dbReference>
<keyword evidence="9" id="KW-0256">Endoplasmic reticulum</keyword>